<sequence length="416" mass="43006">PGETSSVVTILDGHAMAQQGRAGPALTLSALGSFVGGTISIVGLMAVGPLLADAMLSVGPAAEFVLMVMALLVVSAVSSSPPVKTLAMIVLGLALGTVGMDQLTAYPRFTFGSLDLTDGLNFVALSIGLFGVSEILLNLDDATPAVPKAPKLRDMLPTGQEFREATPAVLRGSAVGFLFGLVPGVSHIISTFVSYAIEKKISKTPEKFGHGAVAGVAGPETANNATTGASMIPLLVLGIPAIPATAILLSALLIHGVQPGPLLMSEHPQVFWGLIASLYLGNAILVVLNLPLVGIFVSLLRTPMGVLAPLVLVICLIGVYSLKASPLDLTILVAAGVVGYLLRKFSYDVAPLLLAFVLGDRMELSFRRALTISDGDYWVFVQGPAARVFIGVLVVIGGLQLAAMLLGWRRTGAAMP</sequence>
<feature type="non-terminal residue" evidence="3">
    <location>
        <position position="1"/>
    </location>
</feature>
<evidence type="ECO:0000256" key="1">
    <source>
        <dbReference type="SAM" id="Phobius"/>
    </source>
</evidence>
<organism evidence="3 4">
    <name type="scientific">Rhodoplanes roseus</name>
    <dbReference type="NCBI Taxonomy" id="29409"/>
    <lineage>
        <taxon>Bacteria</taxon>
        <taxon>Pseudomonadati</taxon>
        <taxon>Pseudomonadota</taxon>
        <taxon>Alphaproteobacteria</taxon>
        <taxon>Hyphomicrobiales</taxon>
        <taxon>Nitrobacteraceae</taxon>
        <taxon>Rhodoplanes</taxon>
    </lineage>
</organism>
<keyword evidence="1" id="KW-0812">Transmembrane</keyword>
<feature type="domain" description="DUF112" evidence="2">
    <location>
        <begin position="1"/>
        <end position="354"/>
    </location>
</feature>
<dbReference type="OrthoDB" id="9791872at2"/>
<keyword evidence="1" id="KW-0472">Membrane</keyword>
<feature type="transmembrane region" description="Helical" evidence="1">
    <location>
        <begin position="388"/>
        <end position="408"/>
    </location>
</feature>
<dbReference type="PANTHER" id="PTHR35342:SF5">
    <property type="entry name" value="TRICARBOXYLIC TRANSPORT PROTEIN"/>
    <property type="match status" value="1"/>
</dbReference>
<dbReference type="InterPro" id="IPR002823">
    <property type="entry name" value="DUF112_TM"/>
</dbReference>
<evidence type="ECO:0000259" key="2">
    <source>
        <dbReference type="Pfam" id="PF01970"/>
    </source>
</evidence>
<gene>
    <name evidence="3" type="ORF">CH341_30580</name>
</gene>
<dbReference type="Proteomes" id="UP000249130">
    <property type="component" value="Unassembled WGS sequence"/>
</dbReference>
<name>A0A327KCC5_9BRAD</name>
<dbReference type="RefSeq" id="WP_111423430.1">
    <property type="nucleotide sequence ID" value="NZ_NPEX01000513.1"/>
</dbReference>
<feature type="transmembrane region" description="Helical" evidence="1">
    <location>
        <begin position="270"/>
        <end position="297"/>
    </location>
</feature>
<dbReference type="EMBL" id="NPEX01000513">
    <property type="protein sequence ID" value="RAI36017.1"/>
    <property type="molecule type" value="Genomic_DNA"/>
</dbReference>
<dbReference type="AlphaFoldDB" id="A0A327KCC5"/>
<feature type="transmembrane region" description="Helical" evidence="1">
    <location>
        <begin position="234"/>
        <end position="258"/>
    </location>
</feature>
<feature type="transmembrane region" description="Helical" evidence="1">
    <location>
        <begin position="30"/>
        <end position="52"/>
    </location>
</feature>
<evidence type="ECO:0000313" key="4">
    <source>
        <dbReference type="Proteomes" id="UP000249130"/>
    </source>
</evidence>
<reference evidence="3 4" key="1">
    <citation type="submission" date="2017-07" db="EMBL/GenBank/DDBJ databases">
        <title>Draft Genome Sequences of Select Purple Nonsulfur Bacteria.</title>
        <authorList>
            <person name="Lasarre B."/>
            <person name="Mckinlay J.B."/>
        </authorList>
    </citation>
    <scope>NUCLEOTIDE SEQUENCE [LARGE SCALE GENOMIC DNA]</scope>
    <source>
        <strain evidence="3 4">DSM 5909</strain>
    </source>
</reference>
<feature type="transmembrane region" description="Helical" evidence="1">
    <location>
        <begin position="174"/>
        <end position="197"/>
    </location>
</feature>
<proteinExistence type="predicted"/>
<feature type="transmembrane region" description="Helical" evidence="1">
    <location>
        <begin position="304"/>
        <end position="322"/>
    </location>
</feature>
<dbReference type="PANTHER" id="PTHR35342">
    <property type="entry name" value="TRICARBOXYLIC TRANSPORT PROTEIN"/>
    <property type="match status" value="1"/>
</dbReference>
<keyword evidence="1" id="KW-1133">Transmembrane helix</keyword>
<accession>A0A327KCC5</accession>
<evidence type="ECO:0000313" key="3">
    <source>
        <dbReference type="EMBL" id="RAI36017.1"/>
    </source>
</evidence>
<protein>
    <submittedName>
        <fullName evidence="3">Transporter</fullName>
    </submittedName>
</protein>
<feature type="transmembrane region" description="Helical" evidence="1">
    <location>
        <begin position="86"/>
        <end position="107"/>
    </location>
</feature>
<comment type="caution">
    <text evidence="3">The sequence shown here is derived from an EMBL/GenBank/DDBJ whole genome shotgun (WGS) entry which is preliminary data.</text>
</comment>
<dbReference type="Pfam" id="PF01970">
    <property type="entry name" value="TctA"/>
    <property type="match status" value="1"/>
</dbReference>
<keyword evidence="4" id="KW-1185">Reference proteome</keyword>
<feature type="transmembrane region" description="Helical" evidence="1">
    <location>
        <begin position="64"/>
        <end position="80"/>
    </location>
</feature>